<evidence type="ECO:0000313" key="2">
    <source>
        <dbReference type="Proteomes" id="UP000184275"/>
    </source>
</evidence>
<dbReference type="RefSeq" id="WP_143159527.1">
    <property type="nucleotide sequence ID" value="NZ_FRAW01000062.1"/>
</dbReference>
<gene>
    <name evidence="1" type="ORF">SAMN05720469_1629</name>
</gene>
<reference evidence="2" key="1">
    <citation type="submission" date="2016-11" db="EMBL/GenBank/DDBJ databases">
        <authorList>
            <person name="Varghese N."/>
            <person name="Submissions S."/>
        </authorList>
    </citation>
    <scope>NUCLEOTIDE SEQUENCE [LARGE SCALE GENOMIC DNA]</scope>
    <source>
        <strain evidence="2">UWOS</strain>
    </source>
</reference>
<dbReference type="EMBL" id="FRAW01000062">
    <property type="protein sequence ID" value="SHL30143.1"/>
    <property type="molecule type" value="Genomic_DNA"/>
</dbReference>
<sequence length="136" mass="16194">MKYKGIELKEFESEKPVLFDPPRKMLVWDYDDETPTEVDVIAFIPNRYHRVIEQMSVYIHCAEIPEVMCRRATNRELAKWIVLGNGQYQVSGGRIWTEHHYDIGQDDDACSNFIKVRKWCDKEWHEPTLEYLGLED</sequence>
<name>A0A1M6ZII1_9BACT</name>
<evidence type="ECO:0000313" key="1">
    <source>
        <dbReference type="EMBL" id="SHL30143.1"/>
    </source>
</evidence>
<dbReference type="Proteomes" id="UP000184275">
    <property type="component" value="Unassembled WGS sequence"/>
</dbReference>
<proteinExistence type="predicted"/>
<organism evidence="1 2">
    <name type="scientific">Fibrobacter intestinalis</name>
    <dbReference type="NCBI Taxonomy" id="28122"/>
    <lineage>
        <taxon>Bacteria</taxon>
        <taxon>Pseudomonadati</taxon>
        <taxon>Fibrobacterota</taxon>
        <taxon>Fibrobacteria</taxon>
        <taxon>Fibrobacterales</taxon>
        <taxon>Fibrobacteraceae</taxon>
        <taxon>Fibrobacter</taxon>
    </lineage>
</organism>
<dbReference type="AlphaFoldDB" id="A0A1M6ZII1"/>
<accession>A0A1M6ZII1</accession>
<protein>
    <submittedName>
        <fullName evidence="1">Uncharacterized protein</fullName>
    </submittedName>
</protein>
<keyword evidence="2" id="KW-1185">Reference proteome</keyword>